<protein>
    <recommendedName>
        <fullName evidence="5">ATPase F0F1</fullName>
    </recommendedName>
</protein>
<comment type="caution">
    <text evidence="3">The sequence shown here is derived from an EMBL/GenBank/DDBJ whole genome shotgun (WGS) entry which is preliminary data.</text>
</comment>
<feature type="transmembrane region" description="Helical" evidence="2">
    <location>
        <begin position="34"/>
        <end position="61"/>
    </location>
</feature>
<dbReference type="InterPro" id="IPR032820">
    <property type="entry name" value="ATPase_put"/>
</dbReference>
<keyword evidence="2" id="KW-1133">Transmembrane helix</keyword>
<dbReference type="OrthoDB" id="466056at2"/>
<name>A0A5M8FN93_9GAMM</name>
<feature type="transmembrane region" description="Helical" evidence="2">
    <location>
        <begin position="73"/>
        <end position="93"/>
    </location>
</feature>
<sequence>MSRLRDQRGQGFSEQIGRKAERKRRAREAEGRTVFFWLGMFGMVGWAIAVPSLLGIMLGLWLDRHWPAAQASWTLTFLILGVALGCLNAWYWIRRESGDD</sequence>
<accession>A0A5M8FN93</accession>
<dbReference type="InterPro" id="IPR011744">
    <property type="entry name" value="ATPase_gene1"/>
</dbReference>
<dbReference type="NCBIfam" id="TIGR02230">
    <property type="entry name" value="ATPase_gene1"/>
    <property type="match status" value="1"/>
</dbReference>
<evidence type="ECO:0000313" key="4">
    <source>
        <dbReference type="Proteomes" id="UP000322981"/>
    </source>
</evidence>
<evidence type="ECO:0008006" key="5">
    <source>
        <dbReference type="Google" id="ProtNLM"/>
    </source>
</evidence>
<organism evidence="3 4">
    <name type="scientific">Thiohalocapsa marina</name>
    <dbReference type="NCBI Taxonomy" id="424902"/>
    <lineage>
        <taxon>Bacteria</taxon>
        <taxon>Pseudomonadati</taxon>
        <taxon>Pseudomonadota</taxon>
        <taxon>Gammaproteobacteria</taxon>
        <taxon>Chromatiales</taxon>
        <taxon>Chromatiaceae</taxon>
        <taxon>Thiohalocapsa</taxon>
    </lineage>
</organism>
<reference evidence="3 4" key="1">
    <citation type="submission" date="2019-09" db="EMBL/GenBank/DDBJ databases">
        <title>Whole-genome sequence of the purple sulfur bacterium Thiohalocapsa marina DSM 19078.</title>
        <authorList>
            <person name="Kyndt J.A."/>
            <person name="Meyer T.E."/>
        </authorList>
    </citation>
    <scope>NUCLEOTIDE SEQUENCE [LARGE SCALE GENOMIC DNA]</scope>
    <source>
        <strain evidence="3 4">DSM 19078</strain>
    </source>
</reference>
<dbReference type="EMBL" id="VWXX01000005">
    <property type="protein sequence ID" value="KAA6186209.1"/>
    <property type="molecule type" value="Genomic_DNA"/>
</dbReference>
<dbReference type="AlphaFoldDB" id="A0A5M8FN93"/>
<evidence type="ECO:0000256" key="1">
    <source>
        <dbReference type="SAM" id="MobiDB-lite"/>
    </source>
</evidence>
<dbReference type="RefSeq" id="WP_150091133.1">
    <property type="nucleotide sequence ID" value="NZ_JBFUOH010000031.1"/>
</dbReference>
<evidence type="ECO:0000313" key="3">
    <source>
        <dbReference type="EMBL" id="KAA6186209.1"/>
    </source>
</evidence>
<proteinExistence type="predicted"/>
<dbReference type="Proteomes" id="UP000322981">
    <property type="component" value="Unassembled WGS sequence"/>
</dbReference>
<keyword evidence="2" id="KW-0472">Membrane</keyword>
<dbReference type="SUPFAM" id="SSF103473">
    <property type="entry name" value="MFS general substrate transporter"/>
    <property type="match status" value="1"/>
</dbReference>
<evidence type="ECO:0000256" key="2">
    <source>
        <dbReference type="SAM" id="Phobius"/>
    </source>
</evidence>
<feature type="region of interest" description="Disordered" evidence="1">
    <location>
        <begin position="1"/>
        <end position="28"/>
    </location>
</feature>
<keyword evidence="4" id="KW-1185">Reference proteome</keyword>
<dbReference type="Pfam" id="PF09527">
    <property type="entry name" value="ATPase_gene1"/>
    <property type="match status" value="1"/>
</dbReference>
<gene>
    <name evidence="3" type="ORF">F2Q65_05200</name>
</gene>
<keyword evidence="2" id="KW-0812">Transmembrane</keyword>
<dbReference type="InterPro" id="IPR036259">
    <property type="entry name" value="MFS_trans_sf"/>
</dbReference>